<dbReference type="EMBL" id="SNYM01000004">
    <property type="protein sequence ID" value="TDQ49424.1"/>
    <property type="molecule type" value="Genomic_DNA"/>
</dbReference>
<keyword evidence="3" id="KW-0472">Membrane</keyword>
<dbReference type="RefSeq" id="WP_133589010.1">
    <property type="nucleotide sequence ID" value="NZ_CP037953.1"/>
</dbReference>
<dbReference type="OrthoDB" id="5296173at2"/>
<dbReference type="GO" id="GO:0043683">
    <property type="term" value="P:type IV pilus assembly"/>
    <property type="evidence" value="ECO:0007669"/>
    <property type="project" value="TreeGrafter"/>
</dbReference>
<reference evidence="4 5" key="1">
    <citation type="submission" date="2019-03" db="EMBL/GenBank/DDBJ databases">
        <title>Genomic Encyclopedia of Type Strains, Phase IV (KMG-IV): sequencing the most valuable type-strain genomes for metagenomic binning, comparative biology and taxonomic classification.</title>
        <authorList>
            <person name="Goeker M."/>
        </authorList>
    </citation>
    <scope>NUCLEOTIDE SEQUENCE [LARGE SCALE GENOMIC DNA]</scope>
    <source>
        <strain evidence="4 5">DSM 103792</strain>
    </source>
</reference>
<evidence type="ECO:0000313" key="5">
    <source>
        <dbReference type="Proteomes" id="UP000295375"/>
    </source>
</evidence>
<dbReference type="InterPro" id="IPR052534">
    <property type="entry name" value="Extracell_DNA_Util/SecSys_Comp"/>
</dbReference>
<evidence type="ECO:0000256" key="2">
    <source>
        <dbReference type="SAM" id="MobiDB-lite"/>
    </source>
</evidence>
<comment type="caution">
    <text evidence="4">The sequence shown here is derived from an EMBL/GenBank/DDBJ whole genome shotgun (WGS) entry which is preliminary data.</text>
</comment>
<feature type="compositionally biased region" description="Basic and acidic residues" evidence="2">
    <location>
        <begin position="180"/>
        <end position="192"/>
    </location>
</feature>
<keyword evidence="1" id="KW-0175">Coiled coil</keyword>
<dbReference type="InterPro" id="IPR007813">
    <property type="entry name" value="PilN"/>
</dbReference>
<evidence type="ECO:0000256" key="1">
    <source>
        <dbReference type="SAM" id="Coils"/>
    </source>
</evidence>
<feature type="transmembrane region" description="Helical" evidence="3">
    <location>
        <begin position="21"/>
        <end position="42"/>
    </location>
</feature>
<gene>
    <name evidence="4" type="ORF">EV696_104129</name>
</gene>
<keyword evidence="3" id="KW-0812">Transmembrane</keyword>
<feature type="region of interest" description="Disordered" evidence="2">
    <location>
        <begin position="180"/>
        <end position="209"/>
    </location>
</feature>
<accession>A0A4R6V0A7</accession>
<evidence type="ECO:0000256" key="3">
    <source>
        <dbReference type="SAM" id="Phobius"/>
    </source>
</evidence>
<dbReference type="Pfam" id="PF05137">
    <property type="entry name" value="PilN"/>
    <property type="match status" value="1"/>
</dbReference>
<proteinExistence type="predicted"/>
<dbReference type="Proteomes" id="UP000295375">
    <property type="component" value="Unassembled WGS sequence"/>
</dbReference>
<dbReference type="AlphaFoldDB" id="A0A4R6V0A7"/>
<dbReference type="PANTHER" id="PTHR40278:SF2">
    <property type="entry name" value="TYPE IV PILUS INNER MEMBRANE COMPONENT PILN"/>
    <property type="match status" value="1"/>
</dbReference>
<feature type="compositionally biased region" description="Low complexity" evidence="2">
    <location>
        <begin position="197"/>
        <end position="209"/>
    </location>
</feature>
<keyword evidence="5" id="KW-1185">Reference proteome</keyword>
<organism evidence="4 5">
    <name type="scientific">Permianibacter aggregans</name>
    <dbReference type="NCBI Taxonomy" id="1510150"/>
    <lineage>
        <taxon>Bacteria</taxon>
        <taxon>Pseudomonadati</taxon>
        <taxon>Pseudomonadota</taxon>
        <taxon>Gammaproteobacteria</taxon>
        <taxon>Pseudomonadales</taxon>
        <taxon>Pseudomonadaceae</taxon>
        <taxon>Permianibacter</taxon>
    </lineage>
</organism>
<dbReference type="GO" id="GO:0043107">
    <property type="term" value="P:type IV pilus-dependent motility"/>
    <property type="evidence" value="ECO:0007669"/>
    <property type="project" value="TreeGrafter"/>
</dbReference>
<protein>
    <submittedName>
        <fullName evidence="4">Type IV pilus assembly protein PilN</fullName>
    </submittedName>
</protein>
<name>A0A4R6V0A7_9GAMM</name>
<evidence type="ECO:0000313" key="4">
    <source>
        <dbReference type="EMBL" id="TDQ49424.1"/>
    </source>
</evidence>
<feature type="coiled-coil region" evidence="1">
    <location>
        <begin position="64"/>
        <end position="94"/>
    </location>
</feature>
<sequence length="209" mass="24055">MAKINLLPWRAELRRERQRQFFSLMILSAILTLMIMGMVHLYHADLIATQEQRNAYLQSEIKVVDAQIEEIKVLEKQRADLEQRMNIIQELQQSRPLNVHLFDELPRLMPEGVFLTELVRKENKLQIKGKTESNPRVSTFMRNFESSPWFAKPDLDVIAADRKSAMPSSDFVLNVEQKGLKVEEPEAKDPKGKKGAAAKNTKNTKGAKK</sequence>
<dbReference type="PANTHER" id="PTHR40278">
    <property type="entry name" value="DNA UTILIZATION PROTEIN HOFN"/>
    <property type="match status" value="1"/>
</dbReference>
<keyword evidence="3" id="KW-1133">Transmembrane helix</keyword>